<dbReference type="GO" id="GO:0008270">
    <property type="term" value="F:zinc ion binding"/>
    <property type="evidence" value="ECO:0007669"/>
    <property type="project" value="UniProtKB-KW"/>
</dbReference>
<keyword evidence="1" id="KW-0472">Membrane</keyword>
<feature type="compositionally biased region" description="Basic and acidic residues" evidence="2">
    <location>
        <begin position="358"/>
        <end position="376"/>
    </location>
</feature>
<dbReference type="GO" id="GO:1903373">
    <property type="term" value="P:positive regulation of endoplasmic reticulum tubular network organization"/>
    <property type="evidence" value="ECO:0007669"/>
    <property type="project" value="UniProtKB-UniRule"/>
</dbReference>
<dbReference type="Proteomes" id="UP000696485">
    <property type="component" value="Unassembled WGS sequence"/>
</dbReference>
<keyword evidence="1" id="KW-0479">Metal-binding</keyword>
<sequence length="419" mass="47223">MGAIISRLRQNNDSDYEKILSDLDNNIRKAEIRLSAITLREKRLLSLWLLYSVLAWFGYIGVFGLYLHDELYDDTQSWALAFSVIVLGLPVIFTGQAVISRWYKRKKSNEESELSILRADQRLKVEELKKKTAYYSTKTLLERYDPSSQRPGRPMSVGQDGKPLNMPQPGQRPQQGQPMGDSGLRHRGAVAVGPGPMPGQGQNQGQGPMGSSLPHGPGASPRGPQLIVPQNQNQNHYYQQQHPPQPTERHWYDKIVDVIVGDEGPESKYALICSKCFVHNGLVLPQEIDDIQFVCKNCNFLNPSKKKIRLGMASNRISTSSTRSGFTEPDSSMLQPHHLPLPRSRDPSPTPSFTRLSRTPEREFLSESNGEIKEYKDDEDMELISNWHDSDAVDSDEAKGYIVDSEDSKSSTDESRKRV</sequence>
<comment type="function">
    <text evidence="1">Plays a role in determining ER morphology.</text>
</comment>
<dbReference type="EMBL" id="JAAAUY010000293">
    <property type="protein sequence ID" value="KAF9331930.1"/>
    <property type="molecule type" value="Genomic_DNA"/>
</dbReference>
<evidence type="ECO:0000256" key="1">
    <source>
        <dbReference type="RuleBase" id="RU367073"/>
    </source>
</evidence>
<evidence type="ECO:0000313" key="5">
    <source>
        <dbReference type="Proteomes" id="UP000696485"/>
    </source>
</evidence>
<feature type="transmembrane region" description="Helical" evidence="1">
    <location>
        <begin position="44"/>
        <end position="66"/>
    </location>
</feature>
<feature type="compositionally biased region" description="Polar residues" evidence="2">
    <location>
        <begin position="315"/>
        <end position="334"/>
    </location>
</feature>
<feature type="compositionally biased region" description="Low complexity" evidence="2">
    <location>
        <begin position="167"/>
        <end position="180"/>
    </location>
</feature>
<gene>
    <name evidence="4" type="ORF">BG006_005218</name>
</gene>
<reference evidence="4" key="1">
    <citation type="journal article" date="2020" name="Fungal Divers.">
        <title>Resolving the Mortierellaceae phylogeny through synthesis of multi-gene phylogenetics and phylogenomics.</title>
        <authorList>
            <person name="Vandepol N."/>
            <person name="Liber J."/>
            <person name="Desiro A."/>
            <person name="Na H."/>
            <person name="Kennedy M."/>
            <person name="Barry K."/>
            <person name="Grigoriev I.V."/>
            <person name="Miller A.N."/>
            <person name="O'Donnell K."/>
            <person name="Stajich J.E."/>
            <person name="Bonito G."/>
        </authorList>
    </citation>
    <scope>NUCLEOTIDE SEQUENCE</scope>
    <source>
        <strain evidence="4">NVP1</strain>
    </source>
</reference>
<keyword evidence="1" id="KW-0812">Transmembrane</keyword>
<organism evidence="4 5">
    <name type="scientific">Podila minutissima</name>
    <dbReference type="NCBI Taxonomy" id="64525"/>
    <lineage>
        <taxon>Eukaryota</taxon>
        <taxon>Fungi</taxon>
        <taxon>Fungi incertae sedis</taxon>
        <taxon>Mucoromycota</taxon>
        <taxon>Mortierellomycotina</taxon>
        <taxon>Mortierellomycetes</taxon>
        <taxon>Mortierellales</taxon>
        <taxon>Mortierellaceae</taxon>
        <taxon>Podila</taxon>
    </lineage>
</organism>
<keyword evidence="1" id="KW-0862">Zinc</keyword>
<proteinExistence type="inferred from homology"/>
<comment type="similarity">
    <text evidence="1">Belongs to the lunapark family.</text>
</comment>
<dbReference type="GO" id="GO:0098826">
    <property type="term" value="C:endoplasmic reticulum tubular network membrane"/>
    <property type="evidence" value="ECO:0007669"/>
    <property type="project" value="UniProtKB-UniRule"/>
</dbReference>
<feature type="compositionally biased region" description="Basic and acidic residues" evidence="2">
    <location>
        <begin position="406"/>
        <end position="419"/>
    </location>
</feature>
<keyword evidence="1" id="KW-0256">Endoplasmic reticulum</keyword>
<feature type="compositionally biased region" description="Basic and acidic residues" evidence="2">
    <location>
        <begin position="388"/>
        <end position="399"/>
    </location>
</feature>
<comment type="caution">
    <text evidence="4">The sequence shown here is derived from an EMBL/GenBank/DDBJ whole genome shotgun (WGS) entry which is preliminary data.</text>
</comment>
<comment type="subcellular location">
    <subcellularLocation>
        <location evidence="1">Endoplasmic reticulum membrane</location>
        <topology evidence="1">Multi-pass membrane protein</topology>
    </subcellularLocation>
</comment>
<evidence type="ECO:0000256" key="2">
    <source>
        <dbReference type="SAM" id="MobiDB-lite"/>
    </source>
</evidence>
<dbReference type="PANTHER" id="PTHR22166:SF12">
    <property type="entry name" value="ENDOPLASMIC RETICULUM JUNCTION FORMATION PROTEIN LUNAPARK"/>
    <property type="match status" value="1"/>
</dbReference>
<keyword evidence="1" id="KW-0863">Zinc-finger</keyword>
<feature type="transmembrane region" description="Helical" evidence="1">
    <location>
        <begin position="78"/>
        <end position="99"/>
    </location>
</feature>
<accession>A0A9P5SK90</accession>
<feature type="region of interest" description="Disordered" evidence="2">
    <location>
        <begin position="312"/>
        <end position="419"/>
    </location>
</feature>
<keyword evidence="1" id="KW-1133">Transmembrane helix</keyword>
<comment type="domain">
    <text evidence="1">The C4-type zinc finger motif is necessary both for its ER three-way tubular junction localization and formation.</text>
</comment>
<evidence type="ECO:0000259" key="3">
    <source>
        <dbReference type="Pfam" id="PF10058"/>
    </source>
</evidence>
<keyword evidence="5" id="KW-1185">Reference proteome</keyword>
<dbReference type="AlphaFoldDB" id="A0A9P5SK90"/>
<feature type="region of interest" description="Disordered" evidence="2">
    <location>
        <begin position="141"/>
        <end position="228"/>
    </location>
</feature>
<dbReference type="InterPro" id="IPR019273">
    <property type="entry name" value="Lunapark_Znf"/>
</dbReference>
<name>A0A9P5SK90_9FUNG</name>
<feature type="domain" description="Lunapark zinc ribbon" evidence="3">
    <location>
        <begin position="251"/>
        <end position="302"/>
    </location>
</feature>
<dbReference type="GO" id="GO:0071788">
    <property type="term" value="P:endoplasmic reticulum tubular network maintenance"/>
    <property type="evidence" value="ECO:0007669"/>
    <property type="project" value="UniProtKB-UniRule"/>
</dbReference>
<dbReference type="PANTHER" id="PTHR22166">
    <property type="entry name" value="ENDOPLASMIC RETICULUM JUNCTION FORMATION PROTEIN LUNAPARK"/>
    <property type="match status" value="1"/>
</dbReference>
<protein>
    <recommendedName>
        <fullName evidence="1">Endoplasmic reticulum junction formation protein lunapark</fullName>
    </recommendedName>
</protein>
<dbReference type="Pfam" id="PF10058">
    <property type="entry name" value="Zn_ribbon_10"/>
    <property type="match status" value="1"/>
</dbReference>
<evidence type="ECO:0000313" key="4">
    <source>
        <dbReference type="EMBL" id="KAF9331930.1"/>
    </source>
</evidence>
<dbReference type="InterPro" id="IPR040115">
    <property type="entry name" value="Lnp"/>
</dbReference>